<feature type="signal peptide" evidence="1">
    <location>
        <begin position="1"/>
        <end position="28"/>
    </location>
</feature>
<sequence>MKQFVIYRIMAGILFFTCILTSELKAQADMDTTMMAGPIVADRPNQSDGATILAKGYFQMENGVSIEDIKPGFVYTYPSTLWKIGVSESFEFRVLTEYINITHEGLANIDGLLPVQVGFKTKLFNQNGIIPKAAAIGFLSLPGIASKQFQTTYFAPSMRLAFEHQVTNSFSVAYNVGAEWNGEDARPNFLYTFSLQADVFHGLGAYIEAYGDVPQQREDDFQHRLDGGLTYLVSDDVVVDVSGGIGLSDNAPERYVAVGLSYRFKM</sequence>
<dbReference type="InterPro" id="IPR025737">
    <property type="entry name" value="FApF"/>
</dbReference>
<evidence type="ECO:0000256" key="1">
    <source>
        <dbReference type="SAM" id="SignalP"/>
    </source>
</evidence>
<protein>
    <submittedName>
        <fullName evidence="2">Transporter</fullName>
    </submittedName>
</protein>
<evidence type="ECO:0000313" key="3">
    <source>
        <dbReference type="Proteomes" id="UP000808337"/>
    </source>
</evidence>
<dbReference type="AlphaFoldDB" id="A0A9D7STS9"/>
<name>A0A9D7STS9_9BACT</name>
<proteinExistence type="predicted"/>
<evidence type="ECO:0000313" key="2">
    <source>
        <dbReference type="EMBL" id="MBK9981921.1"/>
    </source>
</evidence>
<organism evidence="2 3">
    <name type="scientific">Candidatus Opimibacter skivensis</name>
    <dbReference type="NCBI Taxonomy" id="2982028"/>
    <lineage>
        <taxon>Bacteria</taxon>
        <taxon>Pseudomonadati</taxon>
        <taxon>Bacteroidota</taxon>
        <taxon>Saprospiria</taxon>
        <taxon>Saprospirales</taxon>
        <taxon>Saprospiraceae</taxon>
        <taxon>Candidatus Opimibacter</taxon>
    </lineage>
</organism>
<dbReference type="Pfam" id="PF13557">
    <property type="entry name" value="Phenol_MetA_deg"/>
    <property type="match status" value="1"/>
</dbReference>
<dbReference type="Proteomes" id="UP000808337">
    <property type="component" value="Unassembled WGS sequence"/>
</dbReference>
<keyword evidence="1" id="KW-0732">Signal</keyword>
<accession>A0A9D7STS9</accession>
<comment type="caution">
    <text evidence="2">The sequence shown here is derived from an EMBL/GenBank/DDBJ whole genome shotgun (WGS) entry which is preliminary data.</text>
</comment>
<dbReference type="EMBL" id="JADKGY010000001">
    <property type="protein sequence ID" value="MBK9981921.1"/>
    <property type="molecule type" value="Genomic_DNA"/>
</dbReference>
<gene>
    <name evidence="2" type="ORF">IPP15_05765</name>
</gene>
<feature type="chain" id="PRO_5038504188" evidence="1">
    <location>
        <begin position="29"/>
        <end position="266"/>
    </location>
</feature>
<reference evidence="2 3" key="1">
    <citation type="submission" date="2020-10" db="EMBL/GenBank/DDBJ databases">
        <title>Connecting structure to function with the recovery of over 1000 high-quality activated sludge metagenome-assembled genomes encoding full-length rRNA genes using long-read sequencing.</title>
        <authorList>
            <person name="Singleton C.M."/>
            <person name="Petriglieri F."/>
            <person name="Kristensen J.M."/>
            <person name="Kirkegaard R.H."/>
            <person name="Michaelsen T.Y."/>
            <person name="Andersen M.H."/>
            <person name="Karst S.M."/>
            <person name="Dueholm M.S."/>
            <person name="Nielsen P.H."/>
            <person name="Albertsen M."/>
        </authorList>
    </citation>
    <scope>NUCLEOTIDE SEQUENCE [LARGE SCALE GENOMIC DNA]</scope>
    <source>
        <strain evidence="2">Ribe_18-Q3-R11-54_MAXAC.273</strain>
    </source>
</reference>